<sequence length="255" mass="27529">MQRYTVTVVSQGSPGERPTLLVPFEPSAIVAAFIDELFRRVTRQGIALAPNTHVATIHVDSEGGAIIDAEDILADVVPNPAKEKLFAVFIAKQKAAYAQQAQPTGKGQLATGEDAISVRIITPALAQGKDEPSILQLPASATVKQLHEIVAEHLHVTATSTDKDDTNVCNCNLARQLADAASPPTHFPLTHGKSKVDRIELAEATEDGLKTSVRAHLREYFESARKLHLFGPEQHTDNVTLYKKSPVVAVSKSYS</sequence>
<accession>A0A4U0X4I8</accession>
<dbReference type="AlphaFoldDB" id="A0A4U0X4I8"/>
<feature type="domain" description="Par3/HAL N-terminal" evidence="1">
    <location>
        <begin position="30"/>
        <end position="89"/>
    </location>
</feature>
<evidence type="ECO:0000313" key="3">
    <source>
        <dbReference type="Proteomes" id="UP000309340"/>
    </source>
</evidence>
<gene>
    <name evidence="2" type="ORF">B0A55_07454</name>
</gene>
<reference evidence="2 3" key="1">
    <citation type="submission" date="2017-03" db="EMBL/GenBank/DDBJ databases">
        <title>Genomes of endolithic fungi from Antarctica.</title>
        <authorList>
            <person name="Coleine C."/>
            <person name="Masonjones S."/>
            <person name="Stajich J.E."/>
        </authorList>
    </citation>
    <scope>NUCLEOTIDE SEQUENCE [LARGE SCALE GENOMIC DNA]</scope>
    <source>
        <strain evidence="2 3">CCFEE 5184</strain>
    </source>
</reference>
<organism evidence="2 3">
    <name type="scientific">Friedmanniomyces simplex</name>
    <dbReference type="NCBI Taxonomy" id="329884"/>
    <lineage>
        <taxon>Eukaryota</taxon>
        <taxon>Fungi</taxon>
        <taxon>Dikarya</taxon>
        <taxon>Ascomycota</taxon>
        <taxon>Pezizomycotina</taxon>
        <taxon>Dothideomycetes</taxon>
        <taxon>Dothideomycetidae</taxon>
        <taxon>Mycosphaerellales</taxon>
        <taxon>Teratosphaeriaceae</taxon>
        <taxon>Friedmanniomyces</taxon>
    </lineage>
</organism>
<protein>
    <recommendedName>
        <fullName evidence="1">Par3/HAL N-terminal domain-containing protein</fullName>
    </recommendedName>
</protein>
<comment type="caution">
    <text evidence="2">The sequence shown here is derived from an EMBL/GenBank/DDBJ whole genome shotgun (WGS) entry which is preliminary data.</text>
</comment>
<proteinExistence type="predicted"/>
<evidence type="ECO:0000259" key="1">
    <source>
        <dbReference type="Pfam" id="PF12053"/>
    </source>
</evidence>
<dbReference type="EMBL" id="NAJQ01000454">
    <property type="protein sequence ID" value="TKA69325.1"/>
    <property type="molecule type" value="Genomic_DNA"/>
</dbReference>
<dbReference type="InterPro" id="IPR021922">
    <property type="entry name" value="Par3/HAL_N"/>
</dbReference>
<dbReference type="OrthoDB" id="3798884at2759"/>
<evidence type="ECO:0000313" key="2">
    <source>
        <dbReference type="EMBL" id="TKA69325.1"/>
    </source>
</evidence>
<dbReference type="STRING" id="329884.A0A4U0X4I8"/>
<dbReference type="Proteomes" id="UP000309340">
    <property type="component" value="Unassembled WGS sequence"/>
</dbReference>
<keyword evidence="3" id="KW-1185">Reference proteome</keyword>
<dbReference type="Pfam" id="PF12053">
    <property type="entry name" value="Par3_HAL_N_term"/>
    <property type="match status" value="1"/>
</dbReference>
<name>A0A4U0X4I8_9PEZI</name>